<keyword evidence="1 6" id="KW-0575">Peroxidase</keyword>
<dbReference type="GO" id="GO:0045454">
    <property type="term" value="P:cell redox homeostasis"/>
    <property type="evidence" value="ECO:0007669"/>
    <property type="project" value="TreeGrafter"/>
</dbReference>
<feature type="active site" description="Cysteine sulfenic acid (-SOH) intermediate" evidence="5">
    <location>
        <position position="49"/>
    </location>
</feature>
<dbReference type="AlphaFoldDB" id="A0A368E0Z6"/>
<dbReference type="EMBL" id="QOQF01000005">
    <property type="protein sequence ID" value="RCL77759.1"/>
    <property type="molecule type" value="Genomic_DNA"/>
</dbReference>
<feature type="domain" description="Thioredoxin" evidence="7">
    <location>
        <begin position="3"/>
        <end position="161"/>
    </location>
</feature>
<dbReference type="InterPro" id="IPR037944">
    <property type="entry name" value="PRX5-like"/>
</dbReference>
<evidence type="ECO:0000259" key="7">
    <source>
        <dbReference type="PROSITE" id="PS51352"/>
    </source>
</evidence>
<name>A0A368E0Z6_9PROT</name>
<evidence type="ECO:0000256" key="6">
    <source>
        <dbReference type="RuleBase" id="RU366011"/>
    </source>
</evidence>
<comment type="caution">
    <text evidence="8">The sequence shown here is derived from an EMBL/GenBank/DDBJ whole genome shotgun (WGS) entry which is preliminary data.</text>
</comment>
<evidence type="ECO:0000256" key="2">
    <source>
        <dbReference type="ARBA" id="ARBA00022862"/>
    </source>
</evidence>
<dbReference type="GO" id="GO:0008379">
    <property type="term" value="F:thioredoxin peroxidase activity"/>
    <property type="evidence" value="ECO:0007669"/>
    <property type="project" value="InterPro"/>
</dbReference>
<keyword evidence="4 6" id="KW-0676">Redox-active center</keyword>
<keyword evidence="2 6" id="KW-0049">Antioxidant</keyword>
<dbReference type="InterPro" id="IPR036249">
    <property type="entry name" value="Thioredoxin-like_sf"/>
</dbReference>
<accession>A0A368E0Z6</accession>
<evidence type="ECO:0000256" key="3">
    <source>
        <dbReference type="ARBA" id="ARBA00023002"/>
    </source>
</evidence>
<comment type="similarity">
    <text evidence="6">Belongs to the peroxiredoxin family. Prx5 subfamily.</text>
</comment>
<evidence type="ECO:0000256" key="4">
    <source>
        <dbReference type="ARBA" id="ARBA00023284"/>
    </source>
</evidence>
<dbReference type="GO" id="GO:0034599">
    <property type="term" value="P:cellular response to oxidative stress"/>
    <property type="evidence" value="ECO:0007669"/>
    <property type="project" value="InterPro"/>
</dbReference>
<dbReference type="Pfam" id="PF08534">
    <property type="entry name" value="Redoxin"/>
    <property type="match status" value="1"/>
</dbReference>
<evidence type="ECO:0000256" key="5">
    <source>
        <dbReference type="PIRSR" id="PIRSR637944-1"/>
    </source>
</evidence>
<dbReference type="PANTHER" id="PTHR10430:SF16">
    <property type="entry name" value="PEROXIREDOXIN-5, MITOCHONDRIAL"/>
    <property type="match status" value="1"/>
</dbReference>
<comment type="function">
    <text evidence="6">Thiol-specific peroxidase that catalyzes the reduction of hydrogen peroxide and organic hydroperoxides to water and alcohols, respectively. Plays a role in cell protection against oxidative stress by detoxifying peroxides.</text>
</comment>
<dbReference type="GO" id="GO:0042744">
    <property type="term" value="P:hydrogen peroxide catabolic process"/>
    <property type="evidence" value="ECO:0007669"/>
    <property type="project" value="TreeGrafter"/>
</dbReference>
<dbReference type="CDD" id="cd03013">
    <property type="entry name" value="PRX5_like"/>
    <property type="match status" value="1"/>
</dbReference>
<dbReference type="PANTHER" id="PTHR10430">
    <property type="entry name" value="PEROXIREDOXIN"/>
    <property type="match status" value="1"/>
</dbReference>
<reference evidence="8 9" key="1">
    <citation type="journal article" date="2018" name="Microbiome">
        <title>Fine metagenomic profile of the Mediterranean stratified and mixed water columns revealed by assembly and recruitment.</title>
        <authorList>
            <person name="Haro-Moreno J.M."/>
            <person name="Lopez-Perez M."/>
            <person name="De La Torre J.R."/>
            <person name="Picazo A."/>
            <person name="Camacho A."/>
            <person name="Rodriguez-Valera F."/>
        </authorList>
    </citation>
    <scope>NUCLEOTIDE SEQUENCE [LARGE SCALE GENOMIC DNA]</scope>
    <source>
        <strain evidence="8">MED-G55</strain>
    </source>
</reference>
<sequence>MTIQAGEKLPSVTFMHMSDAGPAPISTEELFGGKTVALFAVPGAFTPTCSNQHMPGYVQHAATIREKGVDTIVCLSVNDAFVMDAWGKDQGTGGNIMMVGDGNGEFTKAIGLEMDGSGFGLGTRSLRYSMIVRDGVVDTLNIESNPGEAVDSGAENLISQL</sequence>
<evidence type="ECO:0000313" key="8">
    <source>
        <dbReference type="EMBL" id="RCL77759.1"/>
    </source>
</evidence>
<protein>
    <recommendedName>
        <fullName evidence="6">Glutathione-dependent peroxiredoxin</fullName>
        <ecNumber evidence="6">1.11.1.27</ecNumber>
    </recommendedName>
</protein>
<comment type="catalytic activity">
    <reaction evidence="6">
        <text>a hydroperoxide + 2 glutathione = an alcohol + glutathione disulfide + H2O</text>
        <dbReference type="Rhea" id="RHEA:62632"/>
        <dbReference type="ChEBI" id="CHEBI:15377"/>
        <dbReference type="ChEBI" id="CHEBI:30879"/>
        <dbReference type="ChEBI" id="CHEBI:35924"/>
        <dbReference type="ChEBI" id="CHEBI:57925"/>
        <dbReference type="ChEBI" id="CHEBI:58297"/>
        <dbReference type="EC" id="1.11.1.27"/>
    </reaction>
</comment>
<dbReference type="EC" id="1.11.1.27" evidence="6"/>
<dbReference type="GO" id="GO:0005737">
    <property type="term" value="C:cytoplasm"/>
    <property type="evidence" value="ECO:0007669"/>
    <property type="project" value="TreeGrafter"/>
</dbReference>
<dbReference type="PROSITE" id="PS51352">
    <property type="entry name" value="THIOREDOXIN_2"/>
    <property type="match status" value="1"/>
</dbReference>
<keyword evidence="3 6" id="KW-0560">Oxidoreductase</keyword>
<gene>
    <name evidence="8" type="ORF">DBW69_02245</name>
</gene>
<evidence type="ECO:0000313" key="9">
    <source>
        <dbReference type="Proteomes" id="UP000252132"/>
    </source>
</evidence>
<dbReference type="FunFam" id="3.40.30.10:FF:000020">
    <property type="entry name" value="Peroxiredoxin"/>
    <property type="match status" value="1"/>
</dbReference>
<organism evidence="8 9">
    <name type="scientific">PS1 clade bacterium</name>
    <dbReference type="NCBI Taxonomy" id="2175152"/>
    <lineage>
        <taxon>Bacteria</taxon>
        <taxon>Pseudomonadati</taxon>
        <taxon>Pseudomonadota</taxon>
        <taxon>Alphaproteobacteria</taxon>
        <taxon>PS1 clade</taxon>
    </lineage>
</organism>
<evidence type="ECO:0000256" key="1">
    <source>
        <dbReference type="ARBA" id="ARBA00022559"/>
    </source>
</evidence>
<dbReference type="Proteomes" id="UP000252132">
    <property type="component" value="Unassembled WGS sequence"/>
</dbReference>
<dbReference type="SUPFAM" id="SSF52833">
    <property type="entry name" value="Thioredoxin-like"/>
    <property type="match status" value="1"/>
</dbReference>
<dbReference type="InterPro" id="IPR013740">
    <property type="entry name" value="Redoxin"/>
</dbReference>
<dbReference type="InterPro" id="IPR013766">
    <property type="entry name" value="Thioredoxin_domain"/>
</dbReference>
<dbReference type="Gene3D" id="3.40.30.10">
    <property type="entry name" value="Glutaredoxin"/>
    <property type="match status" value="1"/>
</dbReference>
<proteinExistence type="inferred from homology"/>